<keyword evidence="4" id="KW-1185">Reference proteome</keyword>
<feature type="signal peptide" evidence="2">
    <location>
        <begin position="1"/>
        <end position="19"/>
    </location>
</feature>
<dbReference type="SUPFAM" id="SSF57501">
    <property type="entry name" value="Cystine-knot cytokines"/>
    <property type="match status" value="1"/>
</dbReference>
<dbReference type="Proteomes" id="UP000319801">
    <property type="component" value="Unassembled WGS sequence"/>
</dbReference>
<keyword evidence="2" id="KW-0732">Signal</keyword>
<feature type="compositionally biased region" description="Low complexity" evidence="1">
    <location>
        <begin position="103"/>
        <end position="113"/>
    </location>
</feature>
<evidence type="ECO:0000256" key="2">
    <source>
        <dbReference type="SAM" id="SignalP"/>
    </source>
</evidence>
<evidence type="ECO:0000313" key="3">
    <source>
        <dbReference type="EMBL" id="TSK72176.1"/>
    </source>
</evidence>
<feature type="compositionally biased region" description="Polar residues" evidence="1">
    <location>
        <begin position="84"/>
        <end position="94"/>
    </location>
</feature>
<feature type="compositionally biased region" description="Polar residues" evidence="1">
    <location>
        <begin position="182"/>
        <end position="191"/>
    </location>
</feature>
<comment type="caution">
    <text evidence="3">The sequence shown here is derived from an EMBL/GenBank/DDBJ whole genome shotgun (WGS) entry which is preliminary data.</text>
</comment>
<feature type="region of interest" description="Disordered" evidence="1">
    <location>
        <begin position="182"/>
        <end position="201"/>
    </location>
</feature>
<name>A0A556TUS8_BAGYA</name>
<dbReference type="AlphaFoldDB" id="A0A556TUS8"/>
<dbReference type="Gene3D" id="2.10.90.10">
    <property type="entry name" value="Cystine-knot cytokines"/>
    <property type="match status" value="1"/>
</dbReference>
<sequence length="407" mass="45666">MALAIMVLLVLVACHAGKASVLHRPAEEPEDAQAPPMIRTDRCLGDPVQGVRKVILDSLNLQMEPRVSLPGMAQIREQWRNVFKSTGDSSNTDQKAAEDKVLSSSSSSSPSSSENSTQLQCCKFASQVFLKDLGWDEWIIYPESFTYKPCCEVTLNDHVPILYLDESNSLVINSVALSRNRSSCKSETGSSGWRLEQEQERDRNSEKLRKDMAYVSCSWLHWGIVCSVFALVFAQDGSWDCRDRDDVLKDVPADVSAPSGCTLDCTARTYRVVLQLQNRFTIRFRDSHAGEADEYCWSTRLICSPGQRLQSAFIFLPEDLSITDREPLRLQILSGTHGATVRPHTGDSVFPPECGLRFDVTDQVTGTAKERHESLCVKFITWEQSILGNGLMCPPFLVTTWEKWNQE</sequence>
<reference evidence="3 4" key="1">
    <citation type="journal article" date="2019" name="Genome Biol. Evol.">
        <title>Whole-Genome Sequencing of the Giant Devil Catfish, Bagarius yarrelli.</title>
        <authorList>
            <person name="Jiang W."/>
            <person name="Lv Y."/>
            <person name="Cheng L."/>
            <person name="Yang K."/>
            <person name="Chao B."/>
            <person name="Wang X."/>
            <person name="Li Y."/>
            <person name="Pan X."/>
            <person name="You X."/>
            <person name="Zhang Y."/>
            <person name="Yang J."/>
            <person name="Li J."/>
            <person name="Zhang X."/>
            <person name="Liu S."/>
            <person name="Sun C."/>
            <person name="Yang J."/>
            <person name="Shi Q."/>
        </authorList>
    </citation>
    <scope>NUCLEOTIDE SEQUENCE [LARGE SCALE GENOMIC DNA]</scope>
    <source>
        <strain evidence="3">JWS20170419001</strain>
        <tissue evidence="3">Muscle</tissue>
    </source>
</reference>
<organism evidence="3 4">
    <name type="scientific">Bagarius yarrelli</name>
    <name type="common">Goonch</name>
    <name type="synonym">Bagrus yarrelli</name>
    <dbReference type="NCBI Taxonomy" id="175774"/>
    <lineage>
        <taxon>Eukaryota</taxon>
        <taxon>Metazoa</taxon>
        <taxon>Chordata</taxon>
        <taxon>Craniata</taxon>
        <taxon>Vertebrata</taxon>
        <taxon>Euteleostomi</taxon>
        <taxon>Actinopterygii</taxon>
        <taxon>Neopterygii</taxon>
        <taxon>Teleostei</taxon>
        <taxon>Ostariophysi</taxon>
        <taxon>Siluriformes</taxon>
        <taxon>Sisoridae</taxon>
        <taxon>Sisorinae</taxon>
        <taxon>Bagarius</taxon>
    </lineage>
</organism>
<evidence type="ECO:0000313" key="4">
    <source>
        <dbReference type="Proteomes" id="UP000319801"/>
    </source>
</evidence>
<dbReference type="EMBL" id="VCAZ01000019">
    <property type="protein sequence ID" value="TSK72176.1"/>
    <property type="molecule type" value="Genomic_DNA"/>
</dbReference>
<proteinExistence type="predicted"/>
<dbReference type="InterPro" id="IPR029034">
    <property type="entry name" value="Cystine-knot_cytokine"/>
</dbReference>
<feature type="chain" id="PRO_5021899678" evidence="2">
    <location>
        <begin position="20"/>
        <end position="407"/>
    </location>
</feature>
<gene>
    <name evidence="3" type="ORF">Baya_3160</name>
</gene>
<protein>
    <submittedName>
        <fullName evidence="3">Uncharacterized protein</fullName>
    </submittedName>
</protein>
<accession>A0A556TUS8</accession>
<feature type="region of interest" description="Disordered" evidence="1">
    <location>
        <begin position="84"/>
        <end position="116"/>
    </location>
</feature>
<evidence type="ECO:0000256" key="1">
    <source>
        <dbReference type="SAM" id="MobiDB-lite"/>
    </source>
</evidence>
<dbReference type="OrthoDB" id="9929604at2759"/>